<name>A0A3Q2QWP9_FUNHE</name>
<sequence length="147" mass="15787">MVTINPNSFPDKKLRLIITINGPDIRGYIHLMGLQLVSDLCSGGLQGASIGSTDISLTPGKIRSGNHTADTQTAGSVCLLLQAALPCALYADASSQLCLKGGTNAEMAPQIDYTVKVFKPMVERFGVRFDCDIRMRSPSWPESCPTK</sequence>
<dbReference type="InterPro" id="IPR037136">
    <property type="entry name" value="RNA3'_phos_cyclase_dom_sf"/>
</dbReference>
<dbReference type="Ensembl" id="ENSFHET00000024247.1">
    <property type="protein sequence ID" value="ENSFHEP00000031627.1"/>
    <property type="gene ID" value="ENSFHEG00000017661.1"/>
</dbReference>
<reference evidence="3" key="2">
    <citation type="submission" date="2025-09" db="UniProtKB">
        <authorList>
            <consortium name="Ensembl"/>
        </authorList>
    </citation>
    <scope>IDENTIFICATION</scope>
</reference>
<evidence type="ECO:0000313" key="3">
    <source>
        <dbReference type="Ensembl" id="ENSFHEP00000031627.1"/>
    </source>
</evidence>
<dbReference type="Proteomes" id="UP000265000">
    <property type="component" value="Unplaced"/>
</dbReference>
<keyword evidence="4" id="KW-1185">Reference proteome</keyword>
<dbReference type="InterPro" id="IPR013792">
    <property type="entry name" value="RNA3'P_cycl/enolpyr_Trfase_a/b"/>
</dbReference>
<dbReference type="GO" id="GO:0003963">
    <property type="term" value="F:RNA-3'-phosphate cyclase activity"/>
    <property type="evidence" value="ECO:0007669"/>
    <property type="project" value="TreeGrafter"/>
</dbReference>
<proteinExistence type="predicted"/>
<dbReference type="GO" id="GO:0005634">
    <property type="term" value="C:nucleus"/>
    <property type="evidence" value="ECO:0007669"/>
    <property type="project" value="TreeGrafter"/>
</dbReference>
<protein>
    <recommendedName>
        <fullName evidence="1">RNA 3'-terminal phosphate cyclase</fullName>
    </recommendedName>
</protein>
<evidence type="ECO:0000256" key="1">
    <source>
        <dbReference type="ARBA" id="ARBA00021428"/>
    </source>
</evidence>
<dbReference type="InterPro" id="IPR000228">
    <property type="entry name" value="RNA3'_term_phos_cyc"/>
</dbReference>
<accession>A0A3Q2QWP9</accession>
<evidence type="ECO:0000313" key="4">
    <source>
        <dbReference type="Proteomes" id="UP000265000"/>
    </source>
</evidence>
<feature type="domain" description="RNA 3'-terminal phosphate cyclase" evidence="2">
    <location>
        <begin position="30"/>
        <end position="136"/>
    </location>
</feature>
<dbReference type="AlphaFoldDB" id="A0A3Q2QWP9"/>
<evidence type="ECO:0000259" key="2">
    <source>
        <dbReference type="Pfam" id="PF01137"/>
    </source>
</evidence>
<dbReference type="PANTHER" id="PTHR11096">
    <property type="entry name" value="RNA 3' TERMINAL PHOSPHATE CYCLASE"/>
    <property type="match status" value="1"/>
</dbReference>
<organism evidence="3 4">
    <name type="scientific">Fundulus heteroclitus</name>
    <name type="common">Killifish</name>
    <name type="synonym">Mummichog</name>
    <dbReference type="NCBI Taxonomy" id="8078"/>
    <lineage>
        <taxon>Eukaryota</taxon>
        <taxon>Metazoa</taxon>
        <taxon>Chordata</taxon>
        <taxon>Craniata</taxon>
        <taxon>Vertebrata</taxon>
        <taxon>Euteleostomi</taxon>
        <taxon>Actinopterygii</taxon>
        <taxon>Neopterygii</taxon>
        <taxon>Teleostei</taxon>
        <taxon>Neoteleostei</taxon>
        <taxon>Acanthomorphata</taxon>
        <taxon>Ovalentaria</taxon>
        <taxon>Atherinomorphae</taxon>
        <taxon>Cyprinodontiformes</taxon>
        <taxon>Fundulidae</taxon>
        <taxon>Fundulus</taxon>
    </lineage>
</organism>
<dbReference type="Pfam" id="PF01137">
    <property type="entry name" value="RTC"/>
    <property type="match status" value="1"/>
</dbReference>
<dbReference type="InterPro" id="IPR023797">
    <property type="entry name" value="RNA3'_phos_cyclase_dom"/>
</dbReference>
<dbReference type="Gene3D" id="3.65.10.20">
    <property type="entry name" value="RNA 3'-terminal phosphate cyclase domain"/>
    <property type="match status" value="1"/>
</dbReference>
<dbReference type="GeneTree" id="ENSGT00530000063404"/>
<reference evidence="3" key="1">
    <citation type="submission" date="2025-08" db="UniProtKB">
        <authorList>
            <consortium name="Ensembl"/>
        </authorList>
    </citation>
    <scope>IDENTIFICATION</scope>
</reference>
<dbReference type="GO" id="GO:0006396">
    <property type="term" value="P:RNA processing"/>
    <property type="evidence" value="ECO:0007669"/>
    <property type="project" value="InterPro"/>
</dbReference>
<dbReference type="SUPFAM" id="SSF55205">
    <property type="entry name" value="EPT/RTPC-like"/>
    <property type="match status" value="1"/>
</dbReference>
<dbReference type="PANTHER" id="PTHR11096:SF0">
    <property type="entry name" value="RNA 3'-TERMINAL PHOSPHATE CYCLASE"/>
    <property type="match status" value="1"/>
</dbReference>
<dbReference type="STRING" id="8078.ENSFHEP00000031627"/>